<dbReference type="CDD" id="cd00037">
    <property type="entry name" value="CLECT"/>
    <property type="match status" value="1"/>
</dbReference>
<protein>
    <recommendedName>
        <fullName evidence="3">C-type lectin domain-containing protein</fullName>
    </recommendedName>
</protein>
<gene>
    <name evidence="1" type="ORF">GSLYS_00008854001</name>
</gene>
<dbReference type="Gene3D" id="3.10.100.10">
    <property type="entry name" value="Mannose-Binding Protein A, subunit A"/>
    <property type="match status" value="1"/>
</dbReference>
<name>A0AAV2HQR7_LYMST</name>
<evidence type="ECO:0000313" key="2">
    <source>
        <dbReference type="Proteomes" id="UP001497497"/>
    </source>
</evidence>
<sequence length="109" mass="12594">MMTSGLLNDKECNRTRAFVCEKNECYGAQWTSNRTCLYINFTKKNMSTAQNVCQSSGDKLAELTTAEKFQVLSNWLKGNATEYLIGAYYLEGSFVWNVSRLPIRLNWWK</sequence>
<feature type="non-terminal residue" evidence="1">
    <location>
        <position position="109"/>
    </location>
</feature>
<keyword evidence="2" id="KW-1185">Reference proteome</keyword>
<dbReference type="SUPFAM" id="SSF56436">
    <property type="entry name" value="C-type lectin-like"/>
    <property type="match status" value="1"/>
</dbReference>
<dbReference type="Proteomes" id="UP001497497">
    <property type="component" value="Unassembled WGS sequence"/>
</dbReference>
<dbReference type="AlphaFoldDB" id="A0AAV2HQR7"/>
<evidence type="ECO:0008006" key="3">
    <source>
        <dbReference type="Google" id="ProtNLM"/>
    </source>
</evidence>
<accession>A0AAV2HQR7</accession>
<organism evidence="1 2">
    <name type="scientific">Lymnaea stagnalis</name>
    <name type="common">Great pond snail</name>
    <name type="synonym">Helix stagnalis</name>
    <dbReference type="NCBI Taxonomy" id="6523"/>
    <lineage>
        <taxon>Eukaryota</taxon>
        <taxon>Metazoa</taxon>
        <taxon>Spiralia</taxon>
        <taxon>Lophotrochozoa</taxon>
        <taxon>Mollusca</taxon>
        <taxon>Gastropoda</taxon>
        <taxon>Heterobranchia</taxon>
        <taxon>Euthyneura</taxon>
        <taxon>Panpulmonata</taxon>
        <taxon>Hygrophila</taxon>
        <taxon>Lymnaeoidea</taxon>
        <taxon>Lymnaeidae</taxon>
        <taxon>Lymnaea</taxon>
    </lineage>
</organism>
<dbReference type="InterPro" id="IPR016187">
    <property type="entry name" value="CTDL_fold"/>
</dbReference>
<proteinExistence type="predicted"/>
<dbReference type="EMBL" id="CAXITT010000185">
    <property type="protein sequence ID" value="CAL1534894.1"/>
    <property type="molecule type" value="Genomic_DNA"/>
</dbReference>
<evidence type="ECO:0000313" key="1">
    <source>
        <dbReference type="EMBL" id="CAL1534894.1"/>
    </source>
</evidence>
<dbReference type="InterPro" id="IPR016186">
    <property type="entry name" value="C-type_lectin-like/link_sf"/>
</dbReference>
<reference evidence="1 2" key="1">
    <citation type="submission" date="2024-04" db="EMBL/GenBank/DDBJ databases">
        <authorList>
            <consortium name="Genoscope - CEA"/>
            <person name="William W."/>
        </authorList>
    </citation>
    <scope>NUCLEOTIDE SEQUENCE [LARGE SCALE GENOMIC DNA]</scope>
</reference>
<comment type="caution">
    <text evidence="1">The sequence shown here is derived from an EMBL/GenBank/DDBJ whole genome shotgun (WGS) entry which is preliminary data.</text>
</comment>